<keyword evidence="1" id="KW-1133">Transmembrane helix</keyword>
<proteinExistence type="predicted"/>
<evidence type="ECO:0000313" key="3">
    <source>
        <dbReference type="Proteomes" id="UP000703590"/>
    </source>
</evidence>
<feature type="transmembrane region" description="Helical" evidence="1">
    <location>
        <begin position="70"/>
        <end position="95"/>
    </location>
</feature>
<dbReference type="Proteomes" id="UP000703590">
    <property type="component" value="Unassembled WGS sequence"/>
</dbReference>
<keyword evidence="3" id="KW-1185">Reference proteome</keyword>
<dbReference type="InterPro" id="IPR024464">
    <property type="entry name" value="DUF2391"/>
</dbReference>
<keyword evidence="1" id="KW-0812">Transmembrane</keyword>
<dbReference type="Pfam" id="PF09622">
    <property type="entry name" value="DUF2391"/>
    <property type="match status" value="1"/>
</dbReference>
<feature type="transmembrane region" description="Helical" evidence="1">
    <location>
        <begin position="37"/>
        <end position="58"/>
    </location>
</feature>
<evidence type="ECO:0000256" key="1">
    <source>
        <dbReference type="SAM" id="Phobius"/>
    </source>
</evidence>
<comment type="caution">
    <text evidence="2">The sequence shown here is derived from an EMBL/GenBank/DDBJ whole genome shotgun (WGS) entry which is preliminary data.</text>
</comment>
<evidence type="ECO:0000313" key="2">
    <source>
        <dbReference type="EMBL" id="MBN2964027.1"/>
    </source>
</evidence>
<dbReference type="RefSeq" id="WP_205458572.1">
    <property type="nucleotide sequence ID" value="NZ_JAFHKK010000006.1"/>
</dbReference>
<accession>A0ABS2WQY1</accession>
<feature type="transmembrane region" description="Helical" evidence="1">
    <location>
        <begin position="107"/>
        <end position="128"/>
    </location>
</feature>
<name>A0ABS2WQY1_9BACT</name>
<sequence length="132" mass="14574">MNIYFNKEDAIQISVGAFALGVPVAFSEEAWQSAITLPTLNLFLIVGLSLVFLGLYAYQGIFQHRVQTRLMAFFLRIFIAYGLTLVIVALILISLDKFPLFAETALALKRMLIVAMPASIGAIVVDGFDKED</sequence>
<gene>
    <name evidence="2" type="ORF">JWV37_04460</name>
</gene>
<reference evidence="3" key="2">
    <citation type="submission" date="2021-02" db="EMBL/GenBank/DDBJ databases">
        <title>Sulfurospirillum tamanensis sp. nov.</title>
        <authorList>
            <person name="Merkel A.Y."/>
        </authorList>
    </citation>
    <scope>NUCLEOTIDE SEQUENCE [LARGE SCALE GENOMIC DNA]</scope>
    <source>
        <strain evidence="3">T05b</strain>
    </source>
</reference>
<dbReference type="EMBL" id="JAFHKK010000006">
    <property type="protein sequence ID" value="MBN2964027.1"/>
    <property type="molecule type" value="Genomic_DNA"/>
</dbReference>
<reference evidence="2 3" key="3">
    <citation type="submission" date="2021-02" db="EMBL/GenBank/DDBJ databases">
        <authorList>
            <person name="Merkel A.Y."/>
        </authorList>
    </citation>
    <scope>NUCLEOTIDE SEQUENCE [LARGE SCALE GENOMIC DNA]</scope>
    <source>
        <strain evidence="2 3">T05b</strain>
    </source>
</reference>
<reference evidence="2 3" key="1">
    <citation type="submission" date="2021-02" db="EMBL/GenBank/DDBJ databases">
        <title>Sulfurospirillum tamanensis sp. nov.</title>
        <authorList>
            <person name="Frolova A."/>
            <person name="Merkel A."/>
            <person name="Slobodkin A."/>
        </authorList>
    </citation>
    <scope>NUCLEOTIDE SEQUENCE [LARGE SCALE GENOMIC DNA]</scope>
    <source>
        <strain evidence="2 3">T05b</strain>
    </source>
</reference>
<protein>
    <submittedName>
        <fullName evidence="2">DUF2391 family protein</fullName>
    </submittedName>
</protein>
<organism evidence="2 3">
    <name type="scientific">Sulfurospirillum tamanense</name>
    <dbReference type="NCBI Taxonomy" id="2813362"/>
    <lineage>
        <taxon>Bacteria</taxon>
        <taxon>Pseudomonadati</taxon>
        <taxon>Campylobacterota</taxon>
        <taxon>Epsilonproteobacteria</taxon>
        <taxon>Campylobacterales</taxon>
        <taxon>Sulfurospirillaceae</taxon>
        <taxon>Sulfurospirillum</taxon>
    </lineage>
</organism>
<keyword evidence="1" id="KW-0472">Membrane</keyword>